<dbReference type="Proteomes" id="UP001159370">
    <property type="component" value="Unassembled WGS sequence"/>
</dbReference>
<proteinExistence type="predicted"/>
<dbReference type="PROSITE" id="PS51257">
    <property type="entry name" value="PROKAR_LIPOPROTEIN"/>
    <property type="match status" value="1"/>
</dbReference>
<comment type="caution">
    <text evidence="2">The sequence shown here is derived from an EMBL/GenBank/DDBJ whole genome shotgun (WGS) entry which is preliminary data.</text>
</comment>
<evidence type="ECO:0000313" key="2">
    <source>
        <dbReference type="EMBL" id="MDH6064027.1"/>
    </source>
</evidence>
<organism evidence="2 3">
    <name type="scientific">Umezakia ovalisporum FSS-62</name>
    <dbReference type="NCBI Taxonomy" id="2971776"/>
    <lineage>
        <taxon>Bacteria</taxon>
        <taxon>Bacillati</taxon>
        <taxon>Cyanobacteriota</taxon>
        <taxon>Cyanophyceae</taxon>
        <taxon>Nostocales</taxon>
        <taxon>Nodulariaceae</taxon>
        <taxon>Umezakia</taxon>
    </lineage>
</organism>
<sequence>MNRILSIKNPILWLVLLTSLLLTGCVEYDAGVNFNNSNSGEIVQHIKLAERLTSFSAEPVYEWLHSIERRARKLEGKTQRISPGEIIVKIPFSNAEELQKKFNDFFNSPTNEKAEIVEKASESKPPKIESNLLIDQKNLVLLVKNRLVYDLDLRWLSLLSSRGNVLSDTESVLDIKFSLRTPWGARDIQENETGIKPQKKGKELVWQLKPGEFNHIEVFFWLPNPLGIGGLLIILFTWGGMYLRYSFMPDPRVQFAPGAKITATN</sequence>
<gene>
    <name evidence="2" type="ORF">NWP23_09665</name>
</gene>
<dbReference type="AlphaFoldDB" id="A0AA43GYJ2"/>
<name>A0AA43GYJ2_9CYAN</name>
<dbReference type="EMBL" id="JANQDL010000066">
    <property type="protein sequence ID" value="MDH6064027.1"/>
    <property type="molecule type" value="Genomic_DNA"/>
</dbReference>
<dbReference type="InterPro" id="IPR021499">
    <property type="entry name" value="DUF3153"/>
</dbReference>
<dbReference type="Pfam" id="PF11353">
    <property type="entry name" value="DUF3153"/>
    <property type="match status" value="1"/>
</dbReference>
<keyword evidence="1" id="KW-0812">Transmembrane</keyword>
<feature type="transmembrane region" description="Helical" evidence="1">
    <location>
        <begin position="218"/>
        <end position="243"/>
    </location>
</feature>
<evidence type="ECO:0000256" key="1">
    <source>
        <dbReference type="SAM" id="Phobius"/>
    </source>
</evidence>
<accession>A0AA43GYJ2</accession>
<protein>
    <submittedName>
        <fullName evidence="2">DUF3153 domain-containing protein</fullName>
    </submittedName>
</protein>
<reference evidence="2 3" key="1">
    <citation type="journal article" date="2023" name="J. Phycol.">
        <title>Chrysosporum ovalisporum is synonymous with the true-branching cyanobacterium Umezakia natans (Nostocales/Aphanizomenonaceae).</title>
        <authorList>
            <person name="McGregor G.B."/>
            <person name="Sendall B.C."/>
            <person name="Niiyama Y."/>
            <person name="Tuji A."/>
            <person name="Willis A."/>
        </authorList>
    </citation>
    <scope>NUCLEOTIDE SEQUENCE [LARGE SCALE GENOMIC DNA]</scope>
    <source>
        <strain evidence="2 3">FSS-62</strain>
    </source>
</reference>
<keyword evidence="1" id="KW-1133">Transmembrane helix</keyword>
<evidence type="ECO:0000313" key="3">
    <source>
        <dbReference type="Proteomes" id="UP001159370"/>
    </source>
</evidence>
<keyword evidence="1" id="KW-0472">Membrane</keyword>